<dbReference type="Pfam" id="PF08281">
    <property type="entry name" value="Sigma70_r4_2"/>
    <property type="match status" value="1"/>
</dbReference>
<reference evidence="9 11" key="1">
    <citation type="submission" date="2019-07" db="EMBL/GenBank/DDBJ databases">
        <title>Whole genome shotgun sequence of Frigoribacterium faeni NBRC 103066.</title>
        <authorList>
            <person name="Hosoyama A."/>
            <person name="Uohara A."/>
            <person name="Ohji S."/>
            <person name="Ichikawa N."/>
        </authorList>
    </citation>
    <scope>NUCLEOTIDE SEQUENCE [LARGE SCALE GENOMIC DNA]</scope>
    <source>
        <strain evidence="9 11">NBRC 103066</strain>
    </source>
</reference>
<evidence type="ECO:0000259" key="7">
    <source>
        <dbReference type="Pfam" id="PF04542"/>
    </source>
</evidence>
<feature type="compositionally biased region" description="Polar residues" evidence="6">
    <location>
        <begin position="163"/>
        <end position="176"/>
    </location>
</feature>
<dbReference type="Gene3D" id="1.10.1740.10">
    <property type="match status" value="1"/>
</dbReference>
<organism evidence="10 12">
    <name type="scientific">Frigoribacterium faeni</name>
    <dbReference type="NCBI Taxonomy" id="145483"/>
    <lineage>
        <taxon>Bacteria</taxon>
        <taxon>Bacillati</taxon>
        <taxon>Actinomycetota</taxon>
        <taxon>Actinomycetes</taxon>
        <taxon>Micrococcales</taxon>
        <taxon>Microbacteriaceae</taxon>
        <taxon>Frigoribacterium</taxon>
    </lineage>
</organism>
<dbReference type="InterPro" id="IPR036388">
    <property type="entry name" value="WH-like_DNA-bd_sf"/>
</dbReference>
<dbReference type="OrthoDB" id="9803203at2"/>
<dbReference type="InterPro" id="IPR039425">
    <property type="entry name" value="RNA_pol_sigma-70-like"/>
</dbReference>
<dbReference type="EMBL" id="JACGWW010000001">
    <property type="protein sequence ID" value="MBA8812075.1"/>
    <property type="molecule type" value="Genomic_DNA"/>
</dbReference>
<evidence type="ECO:0000256" key="1">
    <source>
        <dbReference type="ARBA" id="ARBA00010641"/>
    </source>
</evidence>
<proteinExistence type="inferred from homology"/>
<dbReference type="Proteomes" id="UP000321154">
    <property type="component" value="Unassembled WGS sequence"/>
</dbReference>
<evidence type="ECO:0000256" key="4">
    <source>
        <dbReference type="ARBA" id="ARBA00023125"/>
    </source>
</evidence>
<dbReference type="InterPro" id="IPR013325">
    <property type="entry name" value="RNA_pol_sigma_r2"/>
</dbReference>
<dbReference type="InterPro" id="IPR013249">
    <property type="entry name" value="RNA_pol_sigma70_r4_t2"/>
</dbReference>
<evidence type="ECO:0000256" key="6">
    <source>
        <dbReference type="SAM" id="MobiDB-lite"/>
    </source>
</evidence>
<gene>
    <name evidence="9" type="primary">rpoE</name>
    <name evidence="10" type="ORF">FB463_000299</name>
    <name evidence="9" type="ORF">FFA01_25360</name>
</gene>
<name>A0A7W3JFV0_9MICO</name>
<dbReference type="GO" id="GO:0003677">
    <property type="term" value="F:DNA binding"/>
    <property type="evidence" value="ECO:0007669"/>
    <property type="project" value="UniProtKB-KW"/>
</dbReference>
<dbReference type="SUPFAM" id="SSF88946">
    <property type="entry name" value="Sigma2 domain of RNA polymerase sigma factors"/>
    <property type="match status" value="1"/>
</dbReference>
<keyword evidence="5" id="KW-0804">Transcription</keyword>
<evidence type="ECO:0000313" key="9">
    <source>
        <dbReference type="EMBL" id="GEK84227.1"/>
    </source>
</evidence>
<keyword evidence="4" id="KW-0238">DNA-binding</keyword>
<dbReference type="EMBL" id="BJUV01000030">
    <property type="protein sequence ID" value="GEK84227.1"/>
    <property type="molecule type" value="Genomic_DNA"/>
</dbReference>
<keyword evidence="11" id="KW-1185">Reference proteome</keyword>
<dbReference type="GO" id="GO:0016987">
    <property type="term" value="F:sigma factor activity"/>
    <property type="evidence" value="ECO:0007669"/>
    <property type="project" value="UniProtKB-KW"/>
</dbReference>
<dbReference type="SUPFAM" id="SSF88659">
    <property type="entry name" value="Sigma3 and sigma4 domains of RNA polymerase sigma factors"/>
    <property type="match status" value="1"/>
</dbReference>
<feature type="domain" description="RNA polymerase sigma factor 70 region 4 type 2" evidence="8">
    <location>
        <begin position="98"/>
        <end position="141"/>
    </location>
</feature>
<evidence type="ECO:0000259" key="8">
    <source>
        <dbReference type="Pfam" id="PF08281"/>
    </source>
</evidence>
<dbReference type="NCBIfam" id="TIGR02937">
    <property type="entry name" value="sigma70-ECF"/>
    <property type="match status" value="1"/>
</dbReference>
<dbReference type="InterPro" id="IPR007627">
    <property type="entry name" value="RNA_pol_sigma70_r2"/>
</dbReference>
<dbReference type="PANTHER" id="PTHR43133">
    <property type="entry name" value="RNA POLYMERASE ECF-TYPE SIGMA FACTO"/>
    <property type="match status" value="1"/>
</dbReference>
<dbReference type="AlphaFoldDB" id="A0A7W3JFV0"/>
<evidence type="ECO:0000256" key="3">
    <source>
        <dbReference type="ARBA" id="ARBA00023082"/>
    </source>
</evidence>
<protein>
    <submittedName>
        <fullName evidence="10">RNA polymerase sigma factor (Sigma-70 family)</fullName>
    </submittedName>
    <submittedName>
        <fullName evidence="9">RNA polymerase sigma24 factor</fullName>
    </submittedName>
</protein>
<accession>A0A7W3JFV0</accession>
<evidence type="ECO:0000256" key="5">
    <source>
        <dbReference type="ARBA" id="ARBA00023163"/>
    </source>
</evidence>
<evidence type="ECO:0000256" key="2">
    <source>
        <dbReference type="ARBA" id="ARBA00023015"/>
    </source>
</evidence>
<dbReference type="Pfam" id="PF04542">
    <property type="entry name" value="Sigma70_r2"/>
    <property type="match status" value="1"/>
</dbReference>
<evidence type="ECO:0000313" key="12">
    <source>
        <dbReference type="Proteomes" id="UP000522688"/>
    </source>
</evidence>
<dbReference type="InterPro" id="IPR014284">
    <property type="entry name" value="RNA_pol_sigma-70_dom"/>
</dbReference>
<dbReference type="RefSeq" id="WP_146856559.1">
    <property type="nucleotide sequence ID" value="NZ_BAAAHR010000002.1"/>
</dbReference>
<dbReference type="Proteomes" id="UP000522688">
    <property type="component" value="Unassembled WGS sequence"/>
</dbReference>
<feature type="region of interest" description="Disordered" evidence="6">
    <location>
        <begin position="155"/>
        <end position="182"/>
    </location>
</feature>
<dbReference type="GO" id="GO:0006352">
    <property type="term" value="P:DNA-templated transcription initiation"/>
    <property type="evidence" value="ECO:0007669"/>
    <property type="project" value="InterPro"/>
</dbReference>
<comment type="similarity">
    <text evidence="1">Belongs to the sigma-70 factor family. ECF subfamily.</text>
</comment>
<keyword evidence="2" id="KW-0805">Transcription regulation</keyword>
<dbReference type="PANTHER" id="PTHR43133:SF8">
    <property type="entry name" value="RNA POLYMERASE SIGMA FACTOR HI_1459-RELATED"/>
    <property type="match status" value="1"/>
</dbReference>
<evidence type="ECO:0000313" key="10">
    <source>
        <dbReference type="EMBL" id="MBA8812075.1"/>
    </source>
</evidence>
<comment type="caution">
    <text evidence="10">The sequence shown here is derived from an EMBL/GenBank/DDBJ whole genome shotgun (WGS) entry which is preliminary data.</text>
</comment>
<reference evidence="10 12" key="2">
    <citation type="submission" date="2020-07" db="EMBL/GenBank/DDBJ databases">
        <title>Sequencing the genomes of 1000 actinobacteria strains.</title>
        <authorList>
            <person name="Klenk H.-P."/>
        </authorList>
    </citation>
    <scope>NUCLEOTIDE SEQUENCE [LARGE SCALE GENOMIC DNA]</scope>
    <source>
        <strain evidence="10 12">DSM 10309</strain>
    </source>
</reference>
<dbReference type="InterPro" id="IPR013324">
    <property type="entry name" value="RNA_pol_sigma_r3/r4-like"/>
</dbReference>
<feature type="domain" description="RNA polymerase sigma-70 region 2" evidence="7">
    <location>
        <begin position="8"/>
        <end position="74"/>
    </location>
</feature>
<keyword evidence="3" id="KW-0731">Sigma factor</keyword>
<dbReference type="Gene3D" id="1.10.10.10">
    <property type="entry name" value="Winged helix-like DNA-binding domain superfamily/Winged helix DNA-binding domain"/>
    <property type="match status" value="1"/>
</dbReference>
<evidence type="ECO:0000313" key="11">
    <source>
        <dbReference type="Proteomes" id="UP000321154"/>
    </source>
</evidence>
<sequence length="182" mass="19799">MEPFERVVARHGRTVWRVCRAVLDEHDTDDAWSETFVAALVAYPSLPASTNLEAWLVTIAHRKAIDVLRARDRRPRPVETVPEPVPAPPHDEAIARADELDGALRSLPPGQRRAVVYHHLVGLTHREVAEVTGISSDAARRASADGVAALRRLLAEPAAPRPSGSSLRAATRSSSPEPKGAR</sequence>